<dbReference type="Gene3D" id="3.50.50.60">
    <property type="entry name" value="FAD/NAD(P)-binding domain"/>
    <property type="match status" value="1"/>
</dbReference>
<dbReference type="AlphaFoldDB" id="Q4T1L2"/>
<dbReference type="GO" id="GO:0005777">
    <property type="term" value="C:peroxisome"/>
    <property type="evidence" value="ECO:0007669"/>
    <property type="project" value="TreeGrafter"/>
</dbReference>
<dbReference type="GO" id="GO:0008115">
    <property type="term" value="F:sarcosine oxidase activity"/>
    <property type="evidence" value="ECO:0007669"/>
    <property type="project" value="TreeGrafter"/>
</dbReference>
<comment type="similarity">
    <text evidence="2">Belongs to the MSOX/MTOX family.</text>
</comment>
<evidence type="ECO:0000256" key="3">
    <source>
        <dbReference type="ARBA" id="ARBA00022630"/>
    </source>
</evidence>
<dbReference type="OrthoDB" id="424974at2759"/>
<reference evidence="7" key="1">
    <citation type="journal article" date="2004" name="Nature">
        <title>Genome duplication in the teleost fish Tetraodon nigroviridis reveals the early vertebrate proto-karyotype.</title>
        <authorList>
            <person name="Jaillon O."/>
            <person name="Aury J.-M."/>
            <person name="Brunet F."/>
            <person name="Petit J.-L."/>
            <person name="Stange-Thomann N."/>
            <person name="Mauceli E."/>
            <person name="Bouneau L."/>
            <person name="Fischer C."/>
            <person name="Ozouf-Costaz C."/>
            <person name="Bernot A."/>
            <person name="Nicaud S."/>
            <person name="Jaffe D."/>
            <person name="Fisher S."/>
            <person name="Lutfalla G."/>
            <person name="Dossat C."/>
            <person name="Segurens B."/>
            <person name="Dasilva C."/>
            <person name="Salanoubat M."/>
            <person name="Levy M."/>
            <person name="Boudet N."/>
            <person name="Castellano S."/>
            <person name="Anthouard V."/>
            <person name="Jubin C."/>
            <person name="Castelli V."/>
            <person name="Katinka M."/>
            <person name="Vacherie B."/>
            <person name="Biemont C."/>
            <person name="Skalli Z."/>
            <person name="Cattolico L."/>
            <person name="Poulain J."/>
            <person name="De Berardinis V."/>
            <person name="Cruaud C."/>
            <person name="Duprat S."/>
            <person name="Brottier P."/>
            <person name="Coutanceau J.-P."/>
            <person name="Gouzy J."/>
            <person name="Parra G."/>
            <person name="Lardier G."/>
            <person name="Chapple C."/>
            <person name="McKernan K.J."/>
            <person name="McEwan P."/>
            <person name="Bosak S."/>
            <person name="Kellis M."/>
            <person name="Volff J.-N."/>
            <person name="Guigo R."/>
            <person name="Zody M.C."/>
            <person name="Mesirov J."/>
            <person name="Lindblad-Toh K."/>
            <person name="Birren B."/>
            <person name="Nusbaum C."/>
            <person name="Kahn D."/>
            <person name="Robinson-Rechavi M."/>
            <person name="Laudet V."/>
            <person name="Schachter V."/>
            <person name="Quetier F."/>
            <person name="Saurin W."/>
            <person name="Scarpelli C."/>
            <person name="Wincker P."/>
            <person name="Lander E.S."/>
            <person name="Weissenbach J."/>
            <person name="Roest Crollius H."/>
        </authorList>
    </citation>
    <scope>NUCLEOTIDE SEQUENCE [LARGE SCALE GENOMIC DNA]</scope>
</reference>
<protein>
    <submittedName>
        <fullName evidence="7">(spotted green pufferfish) hypothetical protein</fullName>
    </submittedName>
</protein>
<sequence>MGLIKDGGGEDALVSVATRVYLQQVQSSGAVGVSPPPDLNVCDPNRIQKPSEMSSADVYDCVVVGAGVQGSFTAYELAKGGRRTVLLEQFLLPPTPGGALTARPASSARPYEQDFYIPMMHHAYQLWTQLEKEAGVKLYRQTGLLVMGPGDGHAYRQVKDTLLRNRIPMVPLTRDNFSQHIPNVNLPEGNEALVDVGAGILYADRALKTARDLFQKLGGVIRDNEEVTDIQPGAVVTVRTAARVYRARSVVVTVGAWAAKLLARTGLQLPLEVMRMKVCYWREKVPGTYSADRQFPCFIMTEGNEFPAHIYGLPSHEYPGLVKVCNHVGVKVDPDQRDQRVEDWDVDLLKRFVAQFLPGLVPEPAVVETCMYTMTPDTHFVLDRHPAHSNIVIGAGFSGHGFKFGPLVGKLLCELSQGEEPSHDLSPFRISRFQEKIKSAL</sequence>
<dbReference type="SUPFAM" id="SSF54373">
    <property type="entry name" value="FAD-linked reductases, C-terminal domain"/>
    <property type="match status" value="1"/>
</dbReference>
<dbReference type="InterPro" id="IPR006076">
    <property type="entry name" value="FAD-dep_OxRdtase"/>
</dbReference>
<evidence type="ECO:0000259" key="6">
    <source>
        <dbReference type="Pfam" id="PF01266"/>
    </source>
</evidence>
<keyword evidence="5" id="KW-0560">Oxidoreductase</keyword>
<dbReference type="GO" id="GO:0050031">
    <property type="term" value="F:L-pipecolate oxidase activity"/>
    <property type="evidence" value="ECO:0007669"/>
    <property type="project" value="TreeGrafter"/>
</dbReference>
<dbReference type="PANTHER" id="PTHR10961">
    <property type="entry name" value="PEROXISOMAL SARCOSINE OXIDASE"/>
    <property type="match status" value="1"/>
</dbReference>
<dbReference type="GO" id="GO:0050660">
    <property type="term" value="F:flavin adenine dinucleotide binding"/>
    <property type="evidence" value="ECO:0007669"/>
    <property type="project" value="InterPro"/>
</dbReference>
<dbReference type="NCBIfam" id="NF008425">
    <property type="entry name" value="PRK11259.1"/>
    <property type="match status" value="1"/>
</dbReference>
<name>Q4T1L2_TETNG</name>
<dbReference type="GO" id="GO:0033514">
    <property type="term" value="P:L-lysine catabolic process to acetyl-CoA via L-pipecolate"/>
    <property type="evidence" value="ECO:0007669"/>
    <property type="project" value="TreeGrafter"/>
</dbReference>
<dbReference type="Pfam" id="PF01266">
    <property type="entry name" value="DAO"/>
    <property type="match status" value="1"/>
</dbReference>
<dbReference type="KEGG" id="tng:GSTEN00008761G001"/>
<evidence type="ECO:0000256" key="2">
    <source>
        <dbReference type="ARBA" id="ARBA00010989"/>
    </source>
</evidence>
<reference evidence="7" key="2">
    <citation type="submission" date="2004-02" db="EMBL/GenBank/DDBJ databases">
        <authorList>
            <consortium name="Genoscope"/>
            <consortium name="Whitehead Institute Centre for Genome Research"/>
        </authorList>
    </citation>
    <scope>NUCLEOTIDE SEQUENCE</scope>
</reference>
<accession>Q4T1L2</accession>
<keyword evidence="4" id="KW-0274">FAD</keyword>
<proteinExistence type="inferred from homology"/>
<comment type="cofactor">
    <cofactor evidence="1">
        <name>FAD</name>
        <dbReference type="ChEBI" id="CHEBI:57692"/>
    </cofactor>
</comment>
<dbReference type="Gene3D" id="3.30.9.10">
    <property type="entry name" value="D-Amino Acid Oxidase, subunit A, domain 2"/>
    <property type="match status" value="1"/>
</dbReference>
<dbReference type="InterPro" id="IPR045170">
    <property type="entry name" value="MTOX"/>
</dbReference>
<dbReference type="SUPFAM" id="SSF51905">
    <property type="entry name" value="FAD/NAD(P)-binding domain"/>
    <property type="match status" value="1"/>
</dbReference>
<comment type="caution">
    <text evidence="7">The sequence shown here is derived from an EMBL/GenBank/DDBJ whole genome shotgun (WGS) entry which is preliminary data.</text>
</comment>
<evidence type="ECO:0000256" key="1">
    <source>
        <dbReference type="ARBA" id="ARBA00001974"/>
    </source>
</evidence>
<organism evidence="7">
    <name type="scientific">Tetraodon nigroviridis</name>
    <name type="common">Spotted green pufferfish</name>
    <name type="synonym">Chelonodon nigroviridis</name>
    <dbReference type="NCBI Taxonomy" id="99883"/>
    <lineage>
        <taxon>Eukaryota</taxon>
        <taxon>Metazoa</taxon>
        <taxon>Chordata</taxon>
        <taxon>Craniata</taxon>
        <taxon>Vertebrata</taxon>
        <taxon>Euteleostomi</taxon>
        <taxon>Actinopterygii</taxon>
        <taxon>Neopterygii</taxon>
        <taxon>Teleostei</taxon>
        <taxon>Neoteleostei</taxon>
        <taxon>Acanthomorphata</taxon>
        <taxon>Eupercaria</taxon>
        <taxon>Tetraodontiformes</taxon>
        <taxon>Tetradontoidea</taxon>
        <taxon>Tetraodontidae</taxon>
        <taxon>Tetraodon</taxon>
    </lineage>
</organism>
<dbReference type="InterPro" id="IPR036188">
    <property type="entry name" value="FAD/NAD-bd_sf"/>
</dbReference>
<gene>
    <name evidence="7" type="ORF">GSTENG00008761001</name>
</gene>
<evidence type="ECO:0000256" key="4">
    <source>
        <dbReference type="ARBA" id="ARBA00022827"/>
    </source>
</evidence>
<evidence type="ECO:0000256" key="5">
    <source>
        <dbReference type="ARBA" id="ARBA00023002"/>
    </source>
</evidence>
<feature type="domain" description="FAD dependent oxidoreductase" evidence="6">
    <location>
        <begin position="60"/>
        <end position="415"/>
    </location>
</feature>
<keyword evidence="3" id="KW-0285">Flavoprotein</keyword>
<dbReference type="EMBL" id="CAAE01010562">
    <property type="protein sequence ID" value="CAF93220.1"/>
    <property type="molecule type" value="Genomic_DNA"/>
</dbReference>
<evidence type="ECO:0000313" key="7">
    <source>
        <dbReference type="EMBL" id="CAF93220.1"/>
    </source>
</evidence>
<dbReference type="PANTHER" id="PTHR10961:SF46">
    <property type="entry name" value="PEROXISOMAL SARCOSINE OXIDASE"/>
    <property type="match status" value="1"/>
</dbReference>